<feature type="domain" description="F-box" evidence="1">
    <location>
        <begin position="18"/>
        <end position="49"/>
    </location>
</feature>
<dbReference type="PROSITE" id="PS50181">
    <property type="entry name" value="FBOX"/>
    <property type="match status" value="1"/>
</dbReference>
<protein>
    <recommendedName>
        <fullName evidence="1">F-box domain-containing protein</fullName>
    </recommendedName>
</protein>
<dbReference type="Pfam" id="PF00646">
    <property type="entry name" value="F-box"/>
    <property type="match status" value="1"/>
</dbReference>
<dbReference type="Proteomes" id="UP000799772">
    <property type="component" value="Unassembled WGS sequence"/>
</dbReference>
<evidence type="ECO:0000313" key="3">
    <source>
        <dbReference type="Proteomes" id="UP000799772"/>
    </source>
</evidence>
<gene>
    <name evidence="2" type="ORF">NA57DRAFT_53455</name>
</gene>
<dbReference type="AlphaFoldDB" id="A0A9P4IN57"/>
<evidence type="ECO:0000313" key="2">
    <source>
        <dbReference type="EMBL" id="KAF2101492.1"/>
    </source>
</evidence>
<organism evidence="2 3">
    <name type="scientific">Rhizodiscina lignyota</name>
    <dbReference type="NCBI Taxonomy" id="1504668"/>
    <lineage>
        <taxon>Eukaryota</taxon>
        <taxon>Fungi</taxon>
        <taxon>Dikarya</taxon>
        <taxon>Ascomycota</taxon>
        <taxon>Pezizomycotina</taxon>
        <taxon>Dothideomycetes</taxon>
        <taxon>Pleosporomycetidae</taxon>
        <taxon>Aulographales</taxon>
        <taxon>Rhizodiscinaceae</taxon>
        <taxon>Rhizodiscina</taxon>
    </lineage>
</organism>
<evidence type="ECO:0000259" key="1">
    <source>
        <dbReference type="PROSITE" id="PS50181"/>
    </source>
</evidence>
<keyword evidence="3" id="KW-1185">Reference proteome</keyword>
<dbReference type="SUPFAM" id="SSF81383">
    <property type="entry name" value="F-box domain"/>
    <property type="match status" value="1"/>
</dbReference>
<accession>A0A9P4IN57</accession>
<name>A0A9P4IN57_9PEZI</name>
<sequence>MRSNQSKTVATSSSACDRTSIIDLPAELIQEVAGYLPKEDIASLRATCRTGRDCAEYSYTQKLTNVSTTDEPKDLVKMCHLVHLRSVQQGAKRLTITFVRPIGMDDESGSELQHAIDSDHLLNGVEEPVLSAILHAFKAPSQVSFDPSGQSKRVIDIYEDLLTLVLKRLPKIEVIIMKVTDPREHIQETEYGKSIPTPRFPPRFLMATLNAIEKSGSRPKEIRMGDNDQSMARANIQALPLESIWYLTASPYDALTRLGSLSLVLHDSMWTKKTWYPNLPRNAQTFCLQLNRLVGLKSLSLSFDRQSDHGLSLISASSGLRLP</sequence>
<dbReference type="InterPro" id="IPR001810">
    <property type="entry name" value="F-box_dom"/>
</dbReference>
<comment type="caution">
    <text evidence="2">The sequence shown here is derived from an EMBL/GenBank/DDBJ whole genome shotgun (WGS) entry which is preliminary data.</text>
</comment>
<dbReference type="InterPro" id="IPR036047">
    <property type="entry name" value="F-box-like_dom_sf"/>
</dbReference>
<reference evidence="2" key="1">
    <citation type="journal article" date="2020" name="Stud. Mycol.">
        <title>101 Dothideomycetes genomes: a test case for predicting lifestyles and emergence of pathogens.</title>
        <authorList>
            <person name="Haridas S."/>
            <person name="Albert R."/>
            <person name="Binder M."/>
            <person name="Bloem J."/>
            <person name="Labutti K."/>
            <person name="Salamov A."/>
            <person name="Andreopoulos B."/>
            <person name="Baker S."/>
            <person name="Barry K."/>
            <person name="Bills G."/>
            <person name="Bluhm B."/>
            <person name="Cannon C."/>
            <person name="Castanera R."/>
            <person name="Culley D."/>
            <person name="Daum C."/>
            <person name="Ezra D."/>
            <person name="Gonzalez J."/>
            <person name="Henrissat B."/>
            <person name="Kuo A."/>
            <person name="Liang C."/>
            <person name="Lipzen A."/>
            <person name="Lutzoni F."/>
            <person name="Magnuson J."/>
            <person name="Mondo S."/>
            <person name="Nolan M."/>
            <person name="Ohm R."/>
            <person name="Pangilinan J."/>
            <person name="Park H.-J."/>
            <person name="Ramirez L."/>
            <person name="Alfaro M."/>
            <person name="Sun H."/>
            <person name="Tritt A."/>
            <person name="Yoshinaga Y."/>
            <person name="Zwiers L.-H."/>
            <person name="Turgeon B."/>
            <person name="Goodwin S."/>
            <person name="Spatafora J."/>
            <person name="Crous P."/>
            <person name="Grigoriev I."/>
        </authorList>
    </citation>
    <scope>NUCLEOTIDE SEQUENCE</scope>
    <source>
        <strain evidence="2">CBS 133067</strain>
    </source>
</reference>
<proteinExistence type="predicted"/>
<dbReference type="EMBL" id="ML978123">
    <property type="protein sequence ID" value="KAF2101492.1"/>
    <property type="molecule type" value="Genomic_DNA"/>
</dbReference>